<name>A0AAD3DCP3_9STRA</name>
<reference evidence="1 2" key="1">
    <citation type="journal article" date="2021" name="Sci. Rep.">
        <title>The genome of the diatom Chaetoceros tenuissimus carries an ancient integrated fragment of an extant virus.</title>
        <authorList>
            <person name="Hongo Y."/>
            <person name="Kimura K."/>
            <person name="Takaki Y."/>
            <person name="Yoshida Y."/>
            <person name="Baba S."/>
            <person name="Kobayashi G."/>
            <person name="Nagasaki K."/>
            <person name="Hano T."/>
            <person name="Tomaru Y."/>
        </authorList>
    </citation>
    <scope>NUCLEOTIDE SEQUENCE [LARGE SCALE GENOMIC DNA]</scope>
    <source>
        <strain evidence="1 2">NIES-3715</strain>
    </source>
</reference>
<dbReference type="InterPro" id="IPR053139">
    <property type="entry name" value="Surface_bspA-like"/>
</dbReference>
<dbReference type="EMBL" id="BLLK01000075">
    <property type="protein sequence ID" value="GFH61978.1"/>
    <property type="molecule type" value="Genomic_DNA"/>
</dbReference>
<dbReference type="PANTHER" id="PTHR45661:SF3">
    <property type="entry name" value="IG-LIKE DOMAIN-CONTAINING PROTEIN"/>
    <property type="match status" value="1"/>
</dbReference>
<dbReference type="AlphaFoldDB" id="A0AAD3DCP3"/>
<accession>A0AAD3DCP3</accession>
<dbReference type="Gene3D" id="3.80.10.10">
    <property type="entry name" value="Ribonuclease Inhibitor"/>
    <property type="match status" value="1"/>
</dbReference>
<sequence length="276" mass="32350">MRVATVDGLVTLFYDGSKPLYNDELNALWRRRYREHKNDDNWEDWDLSEECKLYWRERQSWQQVIVEEGITEIPKYAFTRCKNLKRVIFANTVIRIKAWAFGECNCLVYIKWSINLEYIGDSAFFSCNLSSVFIPPSCREIDNWAFHLNSNLSILNVPQHVELGGWMIQYTALAKSSHLDVTAAGWYKSELNDNMNTWIKNMNHDEAFTLHRACASFQPLKQVVYNIIQERGLKAFKETNSAGITPSQYLKENPYTELTEKEIIHDYLMKMMGEGE</sequence>
<keyword evidence="2" id="KW-1185">Reference proteome</keyword>
<evidence type="ECO:0000313" key="2">
    <source>
        <dbReference type="Proteomes" id="UP001054902"/>
    </source>
</evidence>
<proteinExistence type="predicted"/>
<dbReference type="InterPro" id="IPR026906">
    <property type="entry name" value="LRR_5"/>
</dbReference>
<comment type="caution">
    <text evidence="1">The sequence shown here is derived from an EMBL/GenBank/DDBJ whole genome shotgun (WGS) entry which is preliminary data.</text>
</comment>
<dbReference type="InterPro" id="IPR032675">
    <property type="entry name" value="LRR_dom_sf"/>
</dbReference>
<protein>
    <submittedName>
        <fullName evidence="1">Uncharacterized protein</fullName>
    </submittedName>
</protein>
<evidence type="ECO:0000313" key="1">
    <source>
        <dbReference type="EMBL" id="GFH61978.1"/>
    </source>
</evidence>
<dbReference type="Proteomes" id="UP001054902">
    <property type="component" value="Unassembled WGS sequence"/>
</dbReference>
<gene>
    <name evidence="1" type="ORF">CTEN210_18454</name>
</gene>
<organism evidence="1 2">
    <name type="scientific">Chaetoceros tenuissimus</name>
    <dbReference type="NCBI Taxonomy" id="426638"/>
    <lineage>
        <taxon>Eukaryota</taxon>
        <taxon>Sar</taxon>
        <taxon>Stramenopiles</taxon>
        <taxon>Ochrophyta</taxon>
        <taxon>Bacillariophyta</taxon>
        <taxon>Coscinodiscophyceae</taxon>
        <taxon>Chaetocerotophycidae</taxon>
        <taxon>Chaetocerotales</taxon>
        <taxon>Chaetocerotaceae</taxon>
        <taxon>Chaetoceros</taxon>
    </lineage>
</organism>
<dbReference type="SUPFAM" id="SSF52058">
    <property type="entry name" value="L domain-like"/>
    <property type="match status" value="1"/>
</dbReference>
<dbReference type="PANTHER" id="PTHR45661">
    <property type="entry name" value="SURFACE ANTIGEN"/>
    <property type="match status" value="1"/>
</dbReference>
<dbReference type="Pfam" id="PF13306">
    <property type="entry name" value="LRR_5"/>
    <property type="match status" value="1"/>
</dbReference>